<dbReference type="CDD" id="cd00082">
    <property type="entry name" value="HisKA"/>
    <property type="match status" value="1"/>
</dbReference>
<reference evidence="14 15" key="1">
    <citation type="submission" date="2018-01" db="EMBL/GenBank/DDBJ databases">
        <title>Metagenomic assembled genomes from two thermal pools in the Uzon Caldera, Kamchatka, Russia.</title>
        <authorList>
            <person name="Wilkins L."/>
            <person name="Ettinger C."/>
        </authorList>
    </citation>
    <scope>NUCLEOTIDE SEQUENCE [LARGE SCALE GENOMIC DNA]</scope>
    <source>
        <strain evidence="14">ZAV-02</strain>
    </source>
</reference>
<evidence type="ECO:0000259" key="13">
    <source>
        <dbReference type="PROSITE" id="PS50885"/>
    </source>
</evidence>
<keyword evidence="5" id="KW-0597">Phosphoprotein</keyword>
<keyword evidence="6" id="KW-0808">Transferase</keyword>
<dbReference type="GO" id="GO:0000155">
    <property type="term" value="F:phosphorelay sensor kinase activity"/>
    <property type="evidence" value="ECO:0007669"/>
    <property type="project" value="InterPro"/>
</dbReference>
<dbReference type="EMBL" id="PNIQ01000378">
    <property type="protein sequence ID" value="PMP83147.1"/>
    <property type="molecule type" value="Genomic_DNA"/>
</dbReference>
<dbReference type="InterPro" id="IPR036097">
    <property type="entry name" value="HisK_dim/P_sf"/>
</dbReference>
<dbReference type="InterPro" id="IPR036890">
    <property type="entry name" value="HATPase_C_sf"/>
</dbReference>
<dbReference type="Proteomes" id="UP000243376">
    <property type="component" value="Unassembled WGS sequence"/>
</dbReference>
<dbReference type="AlphaFoldDB" id="A0A2J6X7Y0"/>
<feature type="domain" description="Histidine kinase" evidence="12">
    <location>
        <begin position="314"/>
        <end position="534"/>
    </location>
</feature>
<name>A0A2J6X7Y0_9CHLR</name>
<dbReference type="CDD" id="cd06225">
    <property type="entry name" value="HAMP"/>
    <property type="match status" value="1"/>
</dbReference>
<dbReference type="GO" id="GO:0005886">
    <property type="term" value="C:plasma membrane"/>
    <property type="evidence" value="ECO:0007669"/>
    <property type="project" value="TreeGrafter"/>
</dbReference>
<dbReference type="Pfam" id="PF00672">
    <property type="entry name" value="HAMP"/>
    <property type="match status" value="1"/>
</dbReference>
<keyword evidence="11" id="KW-1133">Transmembrane helix</keyword>
<comment type="caution">
    <text evidence="14">The sequence shown here is derived from an EMBL/GenBank/DDBJ whole genome shotgun (WGS) entry which is preliminary data.</text>
</comment>
<keyword evidence="8" id="KW-0902">Two-component regulatory system</keyword>
<evidence type="ECO:0000313" key="15">
    <source>
        <dbReference type="Proteomes" id="UP000243376"/>
    </source>
</evidence>
<feature type="domain" description="HAMP" evidence="13">
    <location>
        <begin position="209"/>
        <end position="261"/>
    </location>
</feature>
<dbReference type="InterPro" id="IPR003660">
    <property type="entry name" value="HAMP_dom"/>
</dbReference>
<feature type="transmembrane region" description="Helical" evidence="11">
    <location>
        <begin position="7"/>
        <end position="27"/>
    </location>
</feature>
<evidence type="ECO:0000256" key="9">
    <source>
        <dbReference type="ARBA" id="ARBA00074306"/>
    </source>
</evidence>
<dbReference type="Gene3D" id="1.10.287.130">
    <property type="match status" value="1"/>
</dbReference>
<evidence type="ECO:0000256" key="8">
    <source>
        <dbReference type="ARBA" id="ARBA00023012"/>
    </source>
</evidence>
<evidence type="ECO:0000259" key="12">
    <source>
        <dbReference type="PROSITE" id="PS50109"/>
    </source>
</evidence>
<dbReference type="PROSITE" id="PS50885">
    <property type="entry name" value="HAMP"/>
    <property type="match status" value="1"/>
</dbReference>
<dbReference type="SUPFAM" id="SSF55874">
    <property type="entry name" value="ATPase domain of HSP90 chaperone/DNA topoisomerase II/histidine kinase"/>
    <property type="match status" value="1"/>
</dbReference>
<dbReference type="InterPro" id="IPR024478">
    <property type="entry name" value="HlyB_4HB_MCP"/>
</dbReference>
<dbReference type="FunFam" id="3.30.565.10:FF:000010">
    <property type="entry name" value="Sensor histidine kinase RcsC"/>
    <property type="match status" value="1"/>
</dbReference>
<dbReference type="EC" id="2.7.13.3" evidence="4"/>
<feature type="coiled-coil region" evidence="10">
    <location>
        <begin position="246"/>
        <end position="307"/>
    </location>
</feature>
<dbReference type="CDD" id="cd16922">
    <property type="entry name" value="HATPase_EvgS-ArcB-TorS-like"/>
    <property type="match status" value="1"/>
</dbReference>
<dbReference type="InterPro" id="IPR005467">
    <property type="entry name" value="His_kinase_dom"/>
</dbReference>
<dbReference type="SUPFAM" id="SSF47384">
    <property type="entry name" value="Homodimeric domain of signal transducing histidine kinase"/>
    <property type="match status" value="1"/>
</dbReference>
<evidence type="ECO:0000256" key="6">
    <source>
        <dbReference type="ARBA" id="ARBA00022679"/>
    </source>
</evidence>
<feature type="transmembrane region" description="Helical" evidence="11">
    <location>
        <begin position="188"/>
        <end position="207"/>
    </location>
</feature>
<dbReference type="PROSITE" id="PS50109">
    <property type="entry name" value="HIS_KIN"/>
    <property type="match status" value="1"/>
</dbReference>
<evidence type="ECO:0000313" key="14">
    <source>
        <dbReference type="EMBL" id="PMP83147.1"/>
    </source>
</evidence>
<comment type="subcellular location">
    <subcellularLocation>
        <location evidence="2">Membrane</location>
    </subcellularLocation>
</comment>
<dbReference type="InterPro" id="IPR003594">
    <property type="entry name" value="HATPase_dom"/>
</dbReference>
<sequence>MRFPIRLKLLGALAIDLVLMMVLGYFATHQMATMNERAVFIERHTIPSLDTVGDMVAAINRYRARQLEFLIYTNHGDRERLLEHMHALEYEMATYFTTYRPLISSAREQEHLAAVEAAWHEVVQANHGRFIPAVRLVSDGSVQPFYSRMNPFYEKLDQAMTALVQENKQQARASLDVVAASYEAARTFILFDTVMAIIISAVIGLFLSARIARRLQRLAQAAHQVAAGNFVGAINERIRDEIGDLAQAFDQMLESLRSQRAELEERNRALQDSLARQEQLMAEVIRGKQAEAEAERARAAAEAASQAKSAFLATMSHELRTPLNAILGYAQLLHIQKIVPDSHISYLERILTSGRHLLSLISNVLDFARIEQGALDLDYRPVEVAALVEEVVSMTLPLAQRHHNRIETDCPPEIGVIKTDDRRLRQVLINLLSNAAKFTEDGLIRLEVTAIQHNGRDGLRFAVHDTGIGIPPDKQHKLFQPFSQVDDSVTRRYEGTGLGLALSKQIVEALGGTITVQSTVGVGSTFSIWIPVVPVPTSSRASFSTPMQLAGDIA</sequence>
<comment type="catalytic activity">
    <reaction evidence="1">
        <text>ATP + protein L-histidine = ADP + protein N-phospho-L-histidine.</text>
        <dbReference type="EC" id="2.7.13.3"/>
    </reaction>
</comment>
<protein>
    <recommendedName>
        <fullName evidence="9">Circadian input-output histidine kinase CikA</fullName>
        <ecNumber evidence="4">2.7.13.3</ecNumber>
    </recommendedName>
</protein>
<dbReference type="SUPFAM" id="SSF158472">
    <property type="entry name" value="HAMP domain-like"/>
    <property type="match status" value="1"/>
</dbReference>
<dbReference type="InterPro" id="IPR004358">
    <property type="entry name" value="Sig_transdc_His_kin-like_C"/>
</dbReference>
<evidence type="ECO:0000256" key="4">
    <source>
        <dbReference type="ARBA" id="ARBA00012438"/>
    </source>
</evidence>
<dbReference type="PRINTS" id="PR00344">
    <property type="entry name" value="BCTRLSENSOR"/>
</dbReference>
<evidence type="ECO:0000256" key="3">
    <source>
        <dbReference type="ARBA" id="ARBA00006402"/>
    </source>
</evidence>
<dbReference type="InterPro" id="IPR003661">
    <property type="entry name" value="HisK_dim/P_dom"/>
</dbReference>
<dbReference type="PANTHER" id="PTHR43047:SF63">
    <property type="entry name" value="HISTIDINE KINASE"/>
    <property type="match status" value="1"/>
</dbReference>
<evidence type="ECO:0000256" key="7">
    <source>
        <dbReference type="ARBA" id="ARBA00022777"/>
    </source>
</evidence>
<dbReference type="PANTHER" id="PTHR43047">
    <property type="entry name" value="TWO-COMPONENT HISTIDINE PROTEIN KINASE"/>
    <property type="match status" value="1"/>
</dbReference>
<dbReference type="GO" id="GO:0009927">
    <property type="term" value="F:histidine phosphotransfer kinase activity"/>
    <property type="evidence" value="ECO:0007669"/>
    <property type="project" value="TreeGrafter"/>
</dbReference>
<dbReference type="SMART" id="SM00387">
    <property type="entry name" value="HATPase_c"/>
    <property type="match status" value="1"/>
</dbReference>
<proteinExistence type="inferred from homology"/>
<dbReference type="SMART" id="SM00304">
    <property type="entry name" value="HAMP"/>
    <property type="match status" value="1"/>
</dbReference>
<evidence type="ECO:0000256" key="5">
    <source>
        <dbReference type="ARBA" id="ARBA00022553"/>
    </source>
</evidence>
<evidence type="ECO:0000256" key="11">
    <source>
        <dbReference type="SAM" id="Phobius"/>
    </source>
</evidence>
<evidence type="ECO:0000256" key="1">
    <source>
        <dbReference type="ARBA" id="ARBA00000085"/>
    </source>
</evidence>
<evidence type="ECO:0000256" key="2">
    <source>
        <dbReference type="ARBA" id="ARBA00004370"/>
    </source>
</evidence>
<comment type="similarity">
    <text evidence="3">In the N-terminal section; belongs to the phytochrome family.</text>
</comment>
<dbReference type="Pfam" id="PF02518">
    <property type="entry name" value="HATPase_c"/>
    <property type="match status" value="1"/>
</dbReference>
<organism evidence="14 15">
    <name type="scientific">Chloroflexus aggregans</name>
    <dbReference type="NCBI Taxonomy" id="152260"/>
    <lineage>
        <taxon>Bacteria</taxon>
        <taxon>Bacillati</taxon>
        <taxon>Chloroflexota</taxon>
        <taxon>Chloroflexia</taxon>
        <taxon>Chloroflexales</taxon>
        <taxon>Chloroflexineae</taxon>
        <taxon>Chloroflexaceae</taxon>
        <taxon>Chloroflexus</taxon>
    </lineage>
</organism>
<dbReference type="Gene3D" id="6.10.340.10">
    <property type="match status" value="1"/>
</dbReference>
<dbReference type="SMART" id="SM00388">
    <property type="entry name" value="HisKA"/>
    <property type="match status" value="1"/>
</dbReference>
<dbReference type="Pfam" id="PF12729">
    <property type="entry name" value="4HB_MCP_1"/>
    <property type="match status" value="1"/>
</dbReference>
<keyword evidence="11" id="KW-0812">Transmembrane</keyword>
<dbReference type="Pfam" id="PF00512">
    <property type="entry name" value="HisKA"/>
    <property type="match status" value="1"/>
</dbReference>
<evidence type="ECO:0000256" key="10">
    <source>
        <dbReference type="SAM" id="Coils"/>
    </source>
</evidence>
<dbReference type="Gene3D" id="3.30.565.10">
    <property type="entry name" value="Histidine kinase-like ATPase, C-terminal domain"/>
    <property type="match status" value="1"/>
</dbReference>
<accession>A0A2J6X7Y0</accession>
<keyword evidence="11" id="KW-0472">Membrane</keyword>
<gene>
    <name evidence="14" type="ORF">C0184_05710</name>
</gene>
<keyword evidence="7 14" id="KW-0418">Kinase</keyword>
<keyword evidence="10" id="KW-0175">Coiled coil</keyword>